<dbReference type="EMBL" id="QGKV02000299">
    <property type="protein sequence ID" value="KAF3592644.1"/>
    <property type="molecule type" value="Genomic_DNA"/>
</dbReference>
<evidence type="ECO:0008006" key="4">
    <source>
        <dbReference type="Google" id="ProtNLM"/>
    </source>
</evidence>
<feature type="region of interest" description="Disordered" evidence="1">
    <location>
        <begin position="66"/>
        <end position="88"/>
    </location>
</feature>
<evidence type="ECO:0000313" key="2">
    <source>
        <dbReference type="EMBL" id="KAF3592644.1"/>
    </source>
</evidence>
<organism evidence="2 3">
    <name type="scientific">Brassica cretica</name>
    <name type="common">Mustard</name>
    <dbReference type="NCBI Taxonomy" id="69181"/>
    <lineage>
        <taxon>Eukaryota</taxon>
        <taxon>Viridiplantae</taxon>
        <taxon>Streptophyta</taxon>
        <taxon>Embryophyta</taxon>
        <taxon>Tracheophyta</taxon>
        <taxon>Spermatophyta</taxon>
        <taxon>Magnoliopsida</taxon>
        <taxon>eudicotyledons</taxon>
        <taxon>Gunneridae</taxon>
        <taxon>Pentapetalae</taxon>
        <taxon>rosids</taxon>
        <taxon>malvids</taxon>
        <taxon>Brassicales</taxon>
        <taxon>Brassicaceae</taxon>
        <taxon>Brassiceae</taxon>
        <taxon>Brassica</taxon>
    </lineage>
</organism>
<gene>
    <name evidence="2" type="ORF">DY000_02020798</name>
</gene>
<keyword evidence="3" id="KW-1185">Reference proteome</keyword>
<dbReference type="Proteomes" id="UP000266723">
    <property type="component" value="Unassembled WGS sequence"/>
</dbReference>
<accession>A0ABQ7E8M9</accession>
<evidence type="ECO:0000313" key="3">
    <source>
        <dbReference type="Proteomes" id="UP000266723"/>
    </source>
</evidence>
<name>A0ABQ7E8M9_BRACR</name>
<comment type="caution">
    <text evidence="2">The sequence shown here is derived from an EMBL/GenBank/DDBJ whole genome shotgun (WGS) entry which is preliminary data.</text>
</comment>
<reference evidence="2 3" key="1">
    <citation type="journal article" date="2020" name="BMC Genomics">
        <title>Intraspecific diversification of the crop wild relative Brassica cretica Lam. using demographic model selection.</title>
        <authorList>
            <person name="Kioukis A."/>
            <person name="Michalopoulou V.A."/>
            <person name="Briers L."/>
            <person name="Pirintsos S."/>
            <person name="Studholme D.J."/>
            <person name="Pavlidis P."/>
            <person name="Sarris P.F."/>
        </authorList>
    </citation>
    <scope>NUCLEOTIDE SEQUENCE [LARGE SCALE GENOMIC DNA]</scope>
    <source>
        <strain evidence="3">cv. PFS-1207/04</strain>
    </source>
</reference>
<proteinExistence type="predicted"/>
<evidence type="ECO:0000256" key="1">
    <source>
        <dbReference type="SAM" id="MobiDB-lite"/>
    </source>
</evidence>
<protein>
    <recommendedName>
        <fullName evidence="4">DUF4005 domain-containing protein</fullName>
    </recommendedName>
</protein>
<sequence>MRSRRIQCPEKHHQTLRHSLSEMRILYETRRSQSPKNMSRHDTQLTKIERADSTAANYANLPRRALTPSNVSGATIPDHPTSWGSDPHRLLRRMTSSDARSPLPLTNPRAMGLTQQTLISSLKQNKKETALIISSTGTYVDTSASYGTRTLSMTISGG</sequence>